<protein>
    <submittedName>
        <fullName evidence="2">8599_t:CDS:1</fullName>
    </submittedName>
</protein>
<feature type="non-terminal residue" evidence="2">
    <location>
        <position position="1"/>
    </location>
</feature>
<feature type="region of interest" description="Disordered" evidence="1">
    <location>
        <begin position="1"/>
        <end position="86"/>
    </location>
</feature>
<dbReference type="EMBL" id="CAJVQB010087303">
    <property type="protein sequence ID" value="CAG8847357.1"/>
    <property type="molecule type" value="Genomic_DNA"/>
</dbReference>
<reference evidence="2 3" key="1">
    <citation type="submission" date="2021-06" db="EMBL/GenBank/DDBJ databases">
        <authorList>
            <person name="Kallberg Y."/>
            <person name="Tangrot J."/>
            <person name="Rosling A."/>
        </authorList>
    </citation>
    <scope>NUCLEOTIDE SEQUENCE [LARGE SCALE GENOMIC DNA]</scope>
    <source>
        <strain evidence="2 3">120-4 pot B 10/14</strain>
    </source>
</reference>
<gene>
    <name evidence="2" type="ORF">GMARGA_LOCUS38627</name>
</gene>
<accession>A0ABN7X5L2</accession>
<feature type="compositionally biased region" description="Basic and acidic residues" evidence="1">
    <location>
        <begin position="1"/>
        <end position="49"/>
    </location>
</feature>
<evidence type="ECO:0000313" key="3">
    <source>
        <dbReference type="Proteomes" id="UP000789901"/>
    </source>
</evidence>
<feature type="compositionally biased region" description="Acidic residues" evidence="1">
    <location>
        <begin position="52"/>
        <end position="66"/>
    </location>
</feature>
<sequence length="166" mass="19063">GYKIEVSRDKKYDSQKSVECNNKDNTNKVDHSKIEGKREEPIEKKKLGESAEGLEESEDDKVDDSDEMRVNKENDGAKNDNKETTKKKLYHANEVWIEKFKELQGKNKWNKEGKGQPEKELTKIKDTLNIGDVSECMDIVEAIDTKLTKHLFNPGGRVEPNIQSRP</sequence>
<keyword evidence="3" id="KW-1185">Reference proteome</keyword>
<feature type="compositionally biased region" description="Basic and acidic residues" evidence="1">
    <location>
        <begin position="67"/>
        <end position="86"/>
    </location>
</feature>
<name>A0ABN7X5L2_GIGMA</name>
<evidence type="ECO:0000256" key="1">
    <source>
        <dbReference type="SAM" id="MobiDB-lite"/>
    </source>
</evidence>
<comment type="caution">
    <text evidence="2">The sequence shown here is derived from an EMBL/GenBank/DDBJ whole genome shotgun (WGS) entry which is preliminary data.</text>
</comment>
<evidence type="ECO:0000313" key="2">
    <source>
        <dbReference type="EMBL" id="CAG8847357.1"/>
    </source>
</evidence>
<dbReference type="Proteomes" id="UP000789901">
    <property type="component" value="Unassembled WGS sequence"/>
</dbReference>
<organism evidence="2 3">
    <name type="scientific">Gigaspora margarita</name>
    <dbReference type="NCBI Taxonomy" id="4874"/>
    <lineage>
        <taxon>Eukaryota</taxon>
        <taxon>Fungi</taxon>
        <taxon>Fungi incertae sedis</taxon>
        <taxon>Mucoromycota</taxon>
        <taxon>Glomeromycotina</taxon>
        <taxon>Glomeromycetes</taxon>
        <taxon>Diversisporales</taxon>
        <taxon>Gigasporaceae</taxon>
        <taxon>Gigaspora</taxon>
    </lineage>
</organism>
<proteinExistence type="predicted"/>